<dbReference type="RefSeq" id="WP_145260171.1">
    <property type="nucleotide sequence ID" value="NZ_CP036279.1"/>
</dbReference>
<dbReference type="AlphaFoldDB" id="A0A518B7S0"/>
<organism evidence="1 2">
    <name type="scientific">Kolteria novifilia</name>
    <dbReference type="NCBI Taxonomy" id="2527975"/>
    <lineage>
        <taxon>Bacteria</taxon>
        <taxon>Pseudomonadati</taxon>
        <taxon>Planctomycetota</taxon>
        <taxon>Planctomycetia</taxon>
        <taxon>Kolteriales</taxon>
        <taxon>Kolteriaceae</taxon>
        <taxon>Kolteria</taxon>
    </lineage>
</organism>
<accession>A0A518B7S0</accession>
<keyword evidence="2" id="KW-1185">Reference proteome</keyword>
<evidence type="ECO:0000313" key="2">
    <source>
        <dbReference type="Proteomes" id="UP000317093"/>
    </source>
</evidence>
<dbReference type="Proteomes" id="UP000317093">
    <property type="component" value="Chromosome"/>
</dbReference>
<proteinExistence type="predicted"/>
<name>A0A518B7S0_9BACT</name>
<dbReference type="EMBL" id="CP036279">
    <property type="protein sequence ID" value="QDU63024.1"/>
    <property type="molecule type" value="Genomic_DNA"/>
</dbReference>
<gene>
    <name evidence="1" type="ORF">Pan216_38980</name>
</gene>
<reference evidence="1 2" key="1">
    <citation type="submission" date="2019-02" db="EMBL/GenBank/DDBJ databases">
        <title>Deep-cultivation of Planctomycetes and their phenomic and genomic characterization uncovers novel biology.</title>
        <authorList>
            <person name="Wiegand S."/>
            <person name="Jogler M."/>
            <person name="Boedeker C."/>
            <person name="Pinto D."/>
            <person name="Vollmers J."/>
            <person name="Rivas-Marin E."/>
            <person name="Kohn T."/>
            <person name="Peeters S.H."/>
            <person name="Heuer A."/>
            <person name="Rast P."/>
            <person name="Oberbeckmann S."/>
            <person name="Bunk B."/>
            <person name="Jeske O."/>
            <person name="Meyerdierks A."/>
            <person name="Storesund J.E."/>
            <person name="Kallscheuer N."/>
            <person name="Luecker S."/>
            <person name="Lage O.M."/>
            <person name="Pohl T."/>
            <person name="Merkel B.J."/>
            <person name="Hornburger P."/>
            <person name="Mueller R.-W."/>
            <person name="Bruemmer F."/>
            <person name="Labrenz M."/>
            <person name="Spormann A.M."/>
            <person name="Op den Camp H."/>
            <person name="Overmann J."/>
            <person name="Amann R."/>
            <person name="Jetten M.S.M."/>
            <person name="Mascher T."/>
            <person name="Medema M.H."/>
            <person name="Devos D.P."/>
            <person name="Kaster A.-K."/>
            <person name="Ovreas L."/>
            <person name="Rohde M."/>
            <person name="Galperin M.Y."/>
            <person name="Jogler C."/>
        </authorList>
    </citation>
    <scope>NUCLEOTIDE SEQUENCE [LARGE SCALE GENOMIC DNA]</scope>
    <source>
        <strain evidence="1 2">Pan216</strain>
    </source>
</reference>
<evidence type="ECO:0000313" key="1">
    <source>
        <dbReference type="EMBL" id="QDU63024.1"/>
    </source>
</evidence>
<sequence length="80" mass="8889">MPRCLPLIRPQCPLNPTGNCCHGMMEDAGQCPLQESAELFQPANCLYFVELNHRELSEMSCMVEPGPAIESTTPRELIQA</sequence>
<dbReference type="KEGG" id="knv:Pan216_38980"/>
<protein>
    <submittedName>
        <fullName evidence="1">Uncharacterized protein</fullName>
    </submittedName>
</protein>